<evidence type="ECO:0000256" key="1">
    <source>
        <dbReference type="ARBA" id="ARBA00005384"/>
    </source>
</evidence>
<dbReference type="InterPro" id="IPR051446">
    <property type="entry name" value="HTH_trans_reg/aminotransferase"/>
</dbReference>
<keyword evidence="7" id="KW-0808">Transferase</keyword>
<evidence type="ECO:0000256" key="2">
    <source>
        <dbReference type="ARBA" id="ARBA00022898"/>
    </source>
</evidence>
<comment type="caution">
    <text evidence="7">The sequence shown here is derived from an EMBL/GenBank/DDBJ whole genome shotgun (WGS) entry which is preliminary data.</text>
</comment>
<feature type="domain" description="HTH gntR-type" evidence="6">
    <location>
        <begin position="38"/>
        <end position="105"/>
    </location>
</feature>
<dbReference type="PROSITE" id="PS50949">
    <property type="entry name" value="HTH_GNTR"/>
    <property type="match status" value="1"/>
</dbReference>
<keyword evidence="7" id="KW-0032">Aminotransferase</keyword>
<dbReference type="SUPFAM" id="SSF46785">
    <property type="entry name" value="Winged helix' DNA-binding domain"/>
    <property type="match status" value="1"/>
</dbReference>
<dbReference type="InterPro" id="IPR015424">
    <property type="entry name" value="PyrdxlP-dep_Trfase"/>
</dbReference>
<keyword evidence="4" id="KW-0238">DNA-binding</keyword>
<sequence>MSAYACSGSCVRATDHSLYGATVVLDWLLSEALPPPGMSRQQALYRSLRDAILTRRLAAGTRLPSTRQLAASLGIARNTVLFAYEQLVAEGCLLAGRHGTRVADLPVSAMPVRPAAPPDGPGLSARAAFALERETTGELSNLPFCPGLPDLGAFPFRAWRACLERAWREAGWRQLAYARDGGEPLLREALAEHLASVRGFAVTPQQVIITAGMQSGLELCARLLADPAQIAWVENPGYPAARTALGLAGLNLHDVGVDDEGLAPSAEDWACHPPRLIMVTPSHQYPTGRVMSLARRLALLQHARGAGAWIIEDDYDSEFRRDGAALPALYGLQFDAPVVYAGTFSKTMYPGLRIAYLVVPMAIAETFVRAAGQATRPGQGIEQMALADFIRRGHYTRHLRQMRTHYARRQAALRTALARHPGPELRITGGAAGLHLVLWLPPALPDQEVVRRALALGLGPRPLSDYARSPSSCNGLVLGYGTLAEDMADGAVRRLRAVMQ</sequence>
<dbReference type="Gene3D" id="3.40.640.10">
    <property type="entry name" value="Type I PLP-dependent aspartate aminotransferase-like (Major domain)"/>
    <property type="match status" value="1"/>
</dbReference>
<dbReference type="InterPro" id="IPR036388">
    <property type="entry name" value="WH-like_DNA-bd_sf"/>
</dbReference>
<evidence type="ECO:0000313" key="7">
    <source>
        <dbReference type="EMBL" id="PZA17786.1"/>
    </source>
</evidence>
<dbReference type="Pfam" id="PF00155">
    <property type="entry name" value="Aminotran_1_2"/>
    <property type="match status" value="1"/>
</dbReference>
<dbReference type="InterPro" id="IPR015421">
    <property type="entry name" value="PyrdxlP-dep_Trfase_major"/>
</dbReference>
<keyword evidence="2" id="KW-0663">Pyridoxal phosphate</keyword>
<dbReference type="CDD" id="cd07377">
    <property type="entry name" value="WHTH_GntR"/>
    <property type="match status" value="1"/>
</dbReference>
<dbReference type="GO" id="GO:0008483">
    <property type="term" value="F:transaminase activity"/>
    <property type="evidence" value="ECO:0007669"/>
    <property type="project" value="UniProtKB-KW"/>
</dbReference>
<dbReference type="InterPro" id="IPR004839">
    <property type="entry name" value="Aminotransferase_I/II_large"/>
</dbReference>
<dbReference type="PRINTS" id="PR00035">
    <property type="entry name" value="HTHGNTR"/>
</dbReference>
<dbReference type="InterPro" id="IPR036390">
    <property type="entry name" value="WH_DNA-bd_sf"/>
</dbReference>
<evidence type="ECO:0000256" key="3">
    <source>
        <dbReference type="ARBA" id="ARBA00023015"/>
    </source>
</evidence>
<dbReference type="OrthoDB" id="9804020at2"/>
<dbReference type="GO" id="GO:0003700">
    <property type="term" value="F:DNA-binding transcription factor activity"/>
    <property type="evidence" value="ECO:0007669"/>
    <property type="project" value="InterPro"/>
</dbReference>
<keyword evidence="5" id="KW-0804">Transcription</keyword>
<dbReference type="Gene3D" id="1.10.10.10">
    <property type="entry name" value="Winged helix-like DNA-binding domain superfamily/Winged helix DNA-binding domain"/>
    <property type="match status" value="1"/>
</dbReference>
<evidence type="ECO:0000256" key="5">
    <source>
        <dbReference type="ARBA" id="ARBA00023163"/>
    </source>
</evidence>
<name>A0A323V2Z2_9RHOO</name>
<protein>
    <submittedName>
        <fullName evidence="7">PLP-dependent aminotransferase family protein</fullName>
    </submittedName>
</protein>
<dbReference type="Pfam" id="PF00392">
    <property type="entry name" value="GntR"/>
    <property type="match status" value="1"/>
</dbReference>
<proteinExistence type="inferred from homology"/>
<dbReference type="PANTHER" id="PTHR46577">
    <property type="entry name" value="HTH-TYPE TRANSCRIPTIONAL REGULATORY PROTEIN GABR"/>
    <property type="match status" value="1"/>
</dbReference>
<organism evidence="7 8">
    <name type="scientific">Parazoarcus communis SWub3 = DSM 12120</name>
    <dbReference type="NCBI Taxonomy" id="1121029"/>
    <lineage>
        <taxon>Bacteria</taxon>
        <taxon>Pseudomonadati</taxon>
        <taxon>Pseudomonadota</taxon>
        <taxon>Betaproteobacteria</taxon>
        <taxon>Rhodocyclales</taxon>
        <taxon>Zoogloeaceae</taxon>
        <taxon>Parazoarcus</taxon>
    </lineage>
</organism>
<evidence type="ECO:0000259" key="6">
    <source>
        <dbReference type="PROSITE" id="PS50949"/>
    </source>
</evidence>
<dbReference type="EMBL" id="QKOE01000002">
    <property type="protein sequence ID" value="PZA17786.1"/>
    <property type="molecule type" value="Genomic_DNA"/>
</dbReference>
<dbReference type="GO" id="GO:0030170">
    <property type="term" value="F:pyridoxal phosphate binding"/>
    <property type="evidence" value="ECO:0007669"/>
    <property type="project" value="InterPro"/>
</dbReference>
<dbReference type="GO" id="GO:0003677">
    <property type="term" value="F:DNA binding"/>
    <property type="evidence" value="ECO:0007669"/>
    <property type="project" value="UniProtKB-KW"/>
</dbReference>
<dbReference type="PANTHER" id="PTHR46577:SF1">
    <property type="entry name" value="HTH-TYPE TRANSCRIPTIONAL REGULATORY PROTEIN GABR"/>
    <property type="match status" value="1"/>
</dbReference>
<dbReference type="Proteomes" id="UP000248259">
    <property type="component" value="Unassembled WGS sequence"/>
</dbReference>
<dbReference type="AlphaFoldDB" id="A0A323V2Z2"/>
<dbReference type="SMART" id="SM00345">
    <property type="entry name" value="HTH_GNTR"/>
    <property type="match status" value="1"/>
</dbReference>
<evidence type="ECO:0000313" key="8">
    <source>
        <dbReference type="Proteomes" id="UP000248259"/>
    </source>
</evidence>
<dbReference type="CDD" id="cd00609">
    <property type="entry name" value="AAT_like"/>
    <property type="match status" value="1"/>
</dbReference>
<reference evidence="7 8" key="1">
    <citation type="submission" date="2018-06" db="EMBL/GenBank/DDBJ databases">
        <title>Azoarcus communis strain SWub3 genome.</title>
        <authorList>
            <person name="Zorraquino Salvo V."/>
            <person name="Toubiana D."/>
            <person name="Blumwald E."/>
        </authorList>
    </citation>
    <scope>NUCLEOTIDE SEQUENCE [LARGE SCALE GENOMIC DNA]</scope>
    <source>
        <strain evidence="7 8">SWub3</strain>
    </source>
</reference>
<gene>
    <name evidence="7" type="ORF">DNK49_04465</name>
</gene>
<keyword evidence="3" id="KW-0805">Transcription regulation</keyword>
<keyword evidence="8" id="KW-1185">Reference proteome</keyword>
<evidence type="ECO:0000256" key="4">
    <source>
        <dbReference type="ARBA" id="ARBA00023125"/>
    </source>
</evidence>
<accession>A0A323V2Z2</accession>
<comment type="similarity">
    <text evidence="1">In the C-terminal section; belongs to the class-I pyridoxal-phosphate-dependent aminotransferase family.</text>
</comment>
<dbReference type="SUPFAM" id="SSF53383">
    <property type="entry name" value="PLP-dependent transferases"/>
    <property type="match status" value="1"/>
</dbReference>
<dbReference type="InterPro" id="IPR000524">
    <property type="entry name" value="Tscrpt_reg_HTH_GntR"/>
</dbReference>